<feature type="disulfide bond" evidence="14">
    <location>
        <begin position="145"/>
        <end position="163"/>
    </location>
</feature>
<feature type="disulfide bond" evidence="14">
    <location>
        <begin position="96"/>
        <end position="114"/>
    </location>
</feature>
<dbReference type="PROSITE" id="PS01209">
    <property type="entry name" value="LDLRA_1"/>
    <property type="match status" value="1"/>
</dbReference>
<feature type="transmembrane region" description="Helical" evidence="15">
    <location>
        <begin position="199"/>
        <end position="220"/>
    </location>
</feature>
<keyword evidence="3" id="KW-1003">Cell membrane</keyword>
<keyword evidence="5" id="KW-0245">EGF-like domain</keyword>
<dbReference type="InterPro" id="IPR036055">
    <property type="entry name" value="LDL_receptor-like_sf"/>
</dbReference>
<evidence type="ECO:0000256" key="12">
    <source>
        <dbReference type="ARBA" id="ARBA00023170"/>
    </source>
</evidence>
<evidence type="ECO:0000256" key="13">
    <source>
        <dbReference type="ARBA" id="ARBA00023180"/>
    </source>
</evidence>
<feature type="disulfide bond" evidence="14">
    <location>
        <begin position="157"/>
        <end position="172"/>
    </location>
</feature>
<dbReference type="GO" id="GO:0005886">
    <property type="term" value="C:plasma membrane"/>
    <property type="evidence" value="ECO:0007669"/>
    <property type="project" value="UniProtKB-SubCell"/>
</dbReference>
<feature type="disulfide bond" evidence="14">
    <location>
        <begin position="138"/>
        <end position="150"/>
    </location>
</feature>
<evidence type="ECO:0000256" key="9">
    <source>
        <dbReference type="ARBA" id="ARBA00022989"/>
    </source>
</evidence>
<dbReference type="CDD" id="cd00112">
    <property type="entry name" value="LDLa"/>
    <property type="match status" value="2"/>
</dbReference>
<evidence type="ECO:0000313" key="17">
    <source>
        <dbReference type="Proteomes" id="UP000265200"/>
    </source>
</evidence>
<reference evidence="16 17" key="2">
    <citation type="submission" date="2017-04" db="EMBL/GenBank/DDBJ databases">
        <title>CpG methylation of centromeres and impact of large insertions on vertebrate speciation.</title>
        <authorList>
            <person name="Ichikawa K."/>
            <person name="Yoshimura J."/>
            <person name="Morishita S."/>
        </authorList>
    </citation>
    <scope>NUCLEOTIDE SEQUENCE</scope>
    <source>
        <strain evidence="16 17">HSOK</strain>
    </source>
</reference>
<comment type="caution">
    <text evidence="14">Lacks conserved residue(s) required for the propagation of feature annotation.</text>
</comment>
<keyword evidence="10 15" id="KW-0472">Membrane</keyword>
<evidence type="ECO:0000313" key="16">
    <source>
        <dbReference type="Ensembl" id="ENSORLP00015031808.1"/>
    </source>
</evidence>
<dbReference type="PRINTS" id="PR00261">
    <property type="entry name" value="LDLRECEPTOR"/>
</dbReference>
<dbReference type="Proteomes" id="UP000265200">
    <property type="component" value="Chromosome 8"/>
</dbReference>
<dbReference type="PROSITE" id="PS50068">
    <property type="entry name" value="LDLRA_2"/>
    <property type="match status" value="3"/>
</dbReference>
<dbReference type="GO" id="GO:0006897">
    <property type="term" value="P:endocytosis"/>
    <property type="evidence" value="ECO:0007669"/>
    <property type="project" value="UniProtKB-KW"/>
</dbReference>
<dbReference type="InterPro" id="IPR051221">
    <property type="entry name" value="LDLR-related"/>
</dbReference>
<feature type="disulfide bond" evidence="14">
    <location>
        <begin position="69"/>
        <end position="84"/>
    </location>
</feature>
<dbReference type="FunFam" id="4.10.400.10:FF:000006">
    <property type="entry name" value="Putative low-density lipoprotein receptor"/>
    <property type="match status" value="1"/>
</dbReference>
<sequence length="250" mass="27833">MQTYLCHSSLTLHVKGCVEYIKGHFNVKYLQIQVSNIIGYKPVERAAKQCLASDFRCVNGQCVSASFVCDEDEDCDDGSDEASCPPITCSSASFQCNNSICIPRQWACDGYNDCPDGSDEWPQSCHAESPVTLAFHQCHSMEFHCGSGECIHGSWKCDGDADCLDGSDEAGCTRSTCRPDKFECGDGTCIHGSRQSSSGMWWVQLFTTFWLILSCNYILIKRPLLFLCRLQRMSLQQCAHICNSKCACNW</sequence>
<evidence type="ECO:0000256" key="3">
    <source>
        <dbReference type="ARBA" id="ARBA00022475"/>
    </source>
</evidence>
<keyword evidence="11 14" id="KW-1015">Disulfide bond</keyword>
<feature type="disulfide bond" evidence="14">
    <location>
        <begin position="57"/>
        <end position="75"/>
    </location>
</feature>
<reference evidence="16" key="4">
    <citation type="submission" date="2025-09" db="UniProtKB">
        <authorList>
            <consortium name="Ensembl"/>
        </authorList>
    </citation>
    <scope>IDENTIFICATION</scope>
    <source>
        <strain evidence="16">HSOK</strain>
    </source>
</reference>
<evidence type="ECO:0000256" key="7">
    <source>
        <dbReference type="ARBA" id="ARBA00022692"/>
    </source>
</evidence>
<evidence type="ECO:0000256" key="8">
    <source>
        <dbReference type="ARBA" id="ARBA00022737"/>
    </source>
</evidence>
<evidence type="ECO:0000256" key="2">
    <source>
        <dbReference type="ARBA" id="ARBA00004613"/>
    </source>
</evidence>
<dbReference type="AlphaFoldDB" id="A0A3P9JI29"/>
<keyword evidence="6" id="KW-0254">Endocytosis</keyword>
<evidence type="ECO:0000256" key="10">
    <source>
        <dbReference type="ARBA" id="ARBA00023136"/>
    </source>
</evidence>
<evidence type="ECO:0000256" key="4">
    <source>
        <dbReference type="ARBA" id="ARBA00022525"/>
    </source>
</evidence>
<dbReference type="PANTHER" id="PTHR22722">
    <property type="entry name" value="LOW-DENSITY LIPOPROTEIN RECEPTOR-RELATED PROTEIN 2-RELATED"/>
    <property type="match status" value="1"/>
</dbReference>
<dbReference type="FunFam" id="4.10.400.10:FF:000030">
    <property type="entry name" value="Sortilin related receptor 1"/>
    <property type="match status" value="1"/>
</dbReference>
<evidence type="ECO:0000256" key="1">
    <source>
        <dbReference type="ARBA" id="ARBA00004251"/>
    </source>
</evidence>
<keyword evidence="9 15" id="KW-1133">Transmembrane helix</keyword>
<organism evidence="16 17">
    <name type="scientific">Oryzias latipes</name>
    <name type="common">Japanese rice fish</name>
    <name type="synonym">Japanese killifish</name>
    <dbReference type="NCBI Taxonomy" id="8090"/>
    <lineage>
        <taxon>Eukaryota</taxon>
        <taxon>Metazoa</taxon>
        <taxon>Chordata</taxon>
        <taxon>Craniata</taxon>
        <taxon>Vertebrata</taxon>
        <taxon>Euteleostomi</taxon>
        <taxon>Actinopterygii</taxon>
        <taxon>Neopterygii</taxon>
        <taxon>Teleostei</taxon>
        <taxon>Neoteleostei</taxon>
        <taxon>Acanthomorphata</taxon>
        <taxon>Ovalentaria</taxon>
        <taxon>Atherinomorphae</taxon>
        <taxon>Beloniformes</taxon>
        <taxon>Adrianichthyidae</taxon>
        <taxon>Oryziinae</taxon>
        <taxon>Oryzias</taxon>
    </lineage>
</organism>
<accession>A0A3P9JI29</accession>
<protein>
    <submittedName>
        <fullName evidence="16">Uncharacterized protein</fullName>
    </submittedName>
</protein>
<keyword evidence="4" id="KW-0964">Secreted</keyword>
<keyword evidence="8" id="KW-0677">Repeat</keyword>
<dbReference type="Pfam" id="PF00057">
    <property type="entry name" value="Ldl_recept_a"/>
    <property type="match status" value="3"/>
</dbReference>
<reference evidence="16" key="3">
    <citation type="submission" date="2025-08" db="UniProtKB">
        <authorList>
            <consortium name="Ensembl"/>
        </authorList>
    </citation>
    <scope>IDENTIFICATION</scope>
    <source>
        <strain evidence="16">HSOK</strain>
    </source>
</reference>
<reference key="1">
    <citation type="journal article" date="2007" name="Nature">
        <title>The medaka draft genome and insights into vertebrate genome evolution.</title>
        <authorList>
            <person name="Kasahara M."/>
            <person name="Naruse K."/>
            <person name="Sasaki S."/>
            <person name="Nakatani Y."/>
            <person name="Qu W."/>
            <person name="Ahsan B."/>
            <person name="Yamada T."/>
            <person name="Nagayasu Y."/>
            <person name="Doi K."/>
            <person name="Kasai Y."/>
            <person name="Jindo T."/>
            <person name="Kobayashi D."/>
            <person name="Shimada A."/>
            <person name="Toyoda A."/>
            <person name="Kuroki Y."/>
            <person name="Fujiyama A."/>
            <person name="Sasaki T."/>
            <person name="Shimizu A."/>
            <person name="Asakawa S."/>
            <person name="Shimizu N."/>
            <person name="Hashimoto S."/>
            <person name="Yang J."/>
            <person name="Lee Y."/>
            <person name="Matsushima K."/>
            <person name="Sugano S."/>
            <person name="Sakaizumi M."/>
            <person name="Narita T."/>
            <person name="Ohishi K."/>
            <person name="Haga S."/>
            <person name="Ohta F."/>
            <person name="Nomoto H."/>
            <person name="Nogata K."/>
            <person name="Morishita T."/>
            <person name="Endo T."/>
            <person name="Shin-I T."/>
            <person name="Takeda H."/>
            <person name="Morishita S."/>
            <person name="Kohara Y."/>
        </authorList>
    </citation>
    <scope>NUCLEOTIDE SEQUENCE [LARGE SCALE GENOMIC DNA]</scope>
    <source>
        <strain>Hd-rR</strain>
    </source>
</reference>
<keyword evidence="7 15" id="KW-0812">Transmembrane</keyword>
<dbReference type="Ensembl" id="ENSORLT00015023223.1">
    <property type="protein sequence ID" value="ENSORLP00015031808.1"/>
    <property type="gene ID" value="ENSORLG00015016301.1"/>
</dbReference>
<evidence type="ECO:0000256" key="6">
    <source>
        <dbReference type="ARBA" id="ARBA00022583"/>
    </source>
</evidence>
<dbReference type="InterPro" id="IPR002172">
    <property type="entry name" value="LDrepeatLR_classA_rpt"/>
</dbReference>
<feature type="disulfide bond" evidence="14">
    <location>
        <begin position="50"/>
        <end position="62"/>
    </location>
</feature>
<evidence type="ECO:0000256" key="11">
    <source>
        <dbReference type="ARBA" id="ARBA00023157"/>
    </source>
</evidence>
<evidence type="ECO:0000256" key="15">
    <source>
        <dbReference type="SAM" id="Phobius"/>
    </source>
</evidence>
<comment type="subcellular location">
    <subcellularLocation>
        <location evidence="1">Cell membrane</location>
        <topology evidence="1">Single-pass type I membrane protein</topology>
    </subcellularLocation>
    <subcellularLocation>
        <location evidence="2">Secreted</location>
    </subcellularLocation>
</comment>
<dbReference type="PANTHER" id="PTHR22722:SF15">
    <property type="entry name" value="LOW-DENSITY LIPOPROTEIN RECEPTOR-RELATED"/>
    <property type="match status" value="1"/>
</dbReference>
<dbReference type="SUPFAM" id="SSF57424">
    <property type="entry name" value="LDL receptor-like module"/>
    <property type="match status" value="3"/>
</dbReference>
<dbReference type="GO" id="GO:0005576">
    <property type="term" value="C:extracellular region"/>
    <property type="evidence" value="ECO:0007669"/>
    <property type="project" value="UniProtKB-SubCell"/>
</dbReference>
<evidence type="ECO:0000256" key="5">
    <source>
        <dbReference type="ARBA" id="ARBA00022536"/>
    </source>
</evidence>
<keyword evidence="12" id="KW-0675">Receptor</keyword>
<name>A0A3P9JI29_ORYLA</name>
<evidence type="ECO:0000256" key="14">
    <source>
        <dbReference type="PROSITE-ProRule" id="PRU00124"/>
    </source>
</evidence>
<dbReference type="SMART" id="SM00192">
    <property type="entry name" value="LDLa"/>
    <property type="match status" value="3"/>
</dbReference>
<feature type="disulfide bond" evidence="14">
    <location>
        <begin position="89"/>
        <end position="101"/>
    </location>
</feature>
<proteinExistence type="predicted"/>
<dbReference type="Gene3D" id="4.10.400.10">
    <property type="entry name" value="Low-density Lipoprotein Receptor"/>
    <property type="match status" value="4"/>
</dbReference>
<keyword evidence="13" id="KW-0325">Glycoprotein</keyword>
<dbReference type="InterPro" id="IPR023415">
    <property type="entry name" value="LDLR_class-A_CS"/>
</dbReference>